<keyword evidence="13" id="KW-1185">Reference proteome</keyword>
<dbReference type="OrthoDB" id="5318at2759"/>
<comment type="caution">
    <text evidence="12">The sequence shown here is derived from an EMBL/GenBank/DDBJ whole genome shotgun (WGS) entry which is preliminary data.</text>
</comment>
<feature type="region of interest" description="Disordered" evidence="10">
    <location>
        <begin position="355"/>
        <end position="467"/>
    </location>
</feature>
<evidence type="ECO:0000256" key="5">
    <source>
        <dbReference type="ARBA" id="ARBA00023125"/>
    </source>
</evidence>
<accession>A0A8K1CQB2</accession>
<protein>
    <recommendedName>
        <fullName evidence="11">E2F/DP family winged-helix DNA-binding domain-containing protein</fullName>
    </recommendedName>
</protein>
<feature type="region of interest" description="Disordered" evidence="10">
    <location>
        <begin position="585"/>
        <end position="610"/>
    </location>
</feature>
<comment type="subcellular location">
    <subcellularLocation>
        <location evidence="1 9">Nucleus</location>
    </subcellularLocation>
</comment>
<dbReference type="FunFam" id="1.10.10.10:FF:000295">
    <property type="entry name" value="E2F transcription factor-like E2FE"/>
    <property type="match status" value="1"/>
</dbReference>
<keyword evidence="3" id="KW-0678">Repressor</keyword>
<reference evidence="12" key="1">
    <citation type="submission" date="2019-03" db="EMBL/GenBank/DDBJ databases">
        <title>Long read genome sequence of the mycoparasitic Pythium oligandrum ATCC 38472 isolated from sugarbeet rhizosphere.</title>
        <authorList>
            <person name="Gaulin E."/>
        </authorList>
    </citation>
    <scope>NUCLEOTIDE SEQUENCE</scope>
    <source>
        <strain evidence="12">ATCC 38472_TT</strain>
    </source>
</reference>
<dbReference type="SUPFAM" id="SSF46785">
    <property type="entry name" value="Winged helix' DNA-binding domain"/>
    <property type="match status" value="2"/>
</dbReference>
<feature type="compositionally biased region" description="Low complexity" evidence="10">
    <location>
        <begin position="450"/>
        <end position="467"/>
    </location>
</feature>
<feature type="domain" description="E2F/DP family winged-helix DNA-binding" evidence="11">
    <location>
        <begin position="171"/>
        <end position="236"/>
    </location>
</feature>
<dbReference type="PANTHER" id="PTHR12081:SF7">
    <property type="entry name" value="TRANSCRIPTION FACTOR EFL-3"/>
    <property type="match status" value="1"/>
</dbReference>
<comment type="similarity">
    <text evidence="2 9">Belongs to the E2F/DP family.</text>
</comment>
<evidence type="ECO:0000313" key="12">
    <source>
        <dbReference type="EMBL" id="TMW66770.1"/>
    </source>
</evidence>
<sequence>MDHRPPPSPHRFHTQASPLRASKDALAPTTPATGAVQWSERTLHQPSPNRTEAAAAMMHLFASSSTESTATAVPSNPLALRLPVHPPVPGVKVKRRYVRKVPRKPSTAVKKLVKISEAPTNEGNTTGTNGVAISIAPPSVPERTVDTEKLEPKQGNNTDDVRFFPFREYNRKEKSLGLLCENFLKLYRSDQVSEICLDRAAAQLGVERRRIYDIVNILESIHLVSRKSKNLYNWHGLSALPVSTAAMKQKYADAQNEGSGGYDYNFKDRRRGKSLSKLSQMFVQLFLKKDQCIIPLDQAAKQLIQMEESENEEDRLLKTKIRRLYDVANVLVSVGLIEKLQLSNSRKPVFRWKNRTGSESEAVATEASEVDGSMQVDDVSIAAVKDEAAKNSSPSSEESDNGADDSSSESASEKGDNKRKHVTCASPSGSSSSSDDDGERSKRIKGEEPSTITTTGTTTEASSSPSTRQFLRFDQNDMPIHPQLVLQEQQLSVRQFMQQYIREYVDYIILQQVRNSESTTTQATTQAVVSALAQDIQSTPISMPSLVNRVTSDLAGSLHDLLFASTSSTSPQSVAELFEARVAPKPSAITSSPSSEASSSGQEELETQTRRLFAAVAKPAAESA</sequence>
<dbReference type="Proteomes" id="UP000794436">
    <property type="component" value="Unassembled WGS sequence"/>
</dbReference>
<dbReference type="InterPro" id="IPR015633">
    <property type="entry name" value="E2F"/>
</dbReference>
<keyword evidence="4 9" id="KW-0805">Transcription regulation</keyword>
<evidence type="ECO:0000256" key="2">
    <source>
        <dbReference type="ARBA" id="ARBA00010940"/>
    </source>
</evidence>
<keyword evidence="5 9" id="KW-0238">DNA-binding</keyword>
<gene>
    <name evidence="12" type="ORF">Poli38472_014082</name>
</gene>
<dbReference type="SMART" id="SM01372">
    <property type="entry name" value="E2F_TDP"/>
    <property type="match status" value="2"/>
</dbReference>
<dbReference type="GO" id="GO:0000981">
    <property type="term" value="F:DNA-binding transcription factor activity, RNA polymerase II-specific"/>
    <property type="evidence" value="ECO:0007669"/>
    <property type="project" value="TreeGrafter"/>
</dbReference>
<feature type="domain" description="E2F/DP family winged-helix DNA-binding" evidence="11">
    <location>
        <begin position="270"/>
        <end position="354"/>
    </location>
</feature>
<dbReference type="InterPro" id="IPR036388">
    <property type="entry name" value="WH-like_DNA-bd_sf"/>
</dbReference>
<evidence type="ECO:0000256" key="3">
    <source>
        <dbReference type="ARBA" id="ARBA00022491"/>
    </source>
</evidence>
<evidence type="ECO:0000256" key="4">
    <source>
        <dbReference type="ARBA" id="ARBA00023015"/>
    </source>
</evidence>
<feature type="compositionally biased region" description="Low complexity" evidence="10">
    <location>
        <begin position="585"/>
        <end position="600"/>
    </location>
</feature>
<proteinExistence type="inferred from homology"/>
<dbReference type="InterPro" id="IPR003316">
    <property type="entry name" value="E2F_WHTH_DNA-bd_dom"/>
</dbReference>
<keyword evidence="8" id="KW-0131">Cell cycle</keyword>
<name>A0A8K1CQB2_PYTOL</name>
<feature type="region of interest" description="Disordered" evidence="10">
    <location>
        <begin position="1"/>
        <end position="46"/>
    </location>
</feature>
<dbReference type="EMBL" id="SPLM01000007">
    <property type="protein sequence ID" value="TMW66770.1"/>
    <property type="molecule type" value="Genomic_DNA"/>
</dbReference>
<dbReference type="FunFam" id="1.10.10.10:FF:000073">
    <property type="entry name" value="E2F transcription factor 8"/>
    <property type="match status" value="1"/>
</dbReference>
<dbReference type="Gene3D" id="1.10.10.10">
    <property type="entry name" value="Winged helix-like DNA-binding domain superfamily/Winged helix DNA-binding domain"/>
    <property type="match status" value="2"/>
</dbReference>
<dbReference type="GO" id="GO:0000978">
    <property type="term" value="F:RNA polymerase II cis-regulatory region sequence-specific DNA binding"/>
    <property type="evidence" value="ECO:0007669"/>
    <property type="project" value="InterPro"/>
</dbReference>
<dbReference type="GO" id="GO:0090575">
    <property type="term" value="C:RNA polymerase II transcription regulator complex"/>
    <property type="evidence" value="ECO:0007669"/>
    <property type="project" value="TreeGrafter"/>
</dbReference>
<evidence type="ECO:0000256" key="9">
    <source>
        <dbReference type="RuleBase" id="RU003796"/>
    </source>
</evidence>
<keyword evidence="6 9" id="KW-0804">Transcription</keyword>
<evidence type="ECO:0000313" key="13">
    <source>
        <dbReference type="Proteomes" id="UP000794436"/>
    </source>
</evidence>
<evidence type="ECO:0000256" key="10">
    <source>
        <dbReference type="SAM" id="MobiDB-lite"/>
    </source>
</evidence>
<evidence type="ECO:0000259" key="11">
    <source>
        <dbReference type="SMART" id="SM01372"/>
    </source>
</evidence>
<feature type="compositionally biased region" description="Basic and acidic residues" evidence="10">
    <location>
        <begin position="439"/>
        <end position="448"/>
    </location>
</feature>
<evidence type="ECO:0000256" key="7">
    <source>
        <dbReference type="ARBA" id="ARBA00023242"/>
    </source>
</evidence>
<organism evidence="12 13">
    <name type="scientific">Pythium oligandrum</name>
    <name type="common">Mycoparasitic fungus</name>
    <dbReference type="NCBI Taxonomy" id="41045"/>
    <lineage>
        <taxon>Eukaryota</taxon>
        <taxon>Sar</taxon>
        <taxon>Stramenopiles</taxon>
        <taxon>Oomycota</taxon>
        <taxon>Peronosporomycetes</taxon>
        <taxon>Pythiales</taxon>
        <taxon>Pythiaceae</taxon>
        <taxon>Pythium</taxon>
    </lineage>
</organism>
<keyword evidence="7 9" id="KW-0539">Nucleus</keyword>
<dbReference type="InterPro" id="IPR036390">
    <property type="entry name" value="WH_DNA-bd_sf"/>
</dbReference>
<dbReference type="Pfam" id="PF02319">
    <property type="entry name" value="WHD_E2F_TDP"/>
    <property type="match status" value="2"/>
</dbReference>
<dbReference type="AlphaFoldDB" id="A0A8K1CQB2"/>
<feature type="compositionally biased region" description="Acidic residues" evidence="10">
    <location>
        <begin position="397"/>
        <end position="407"/>
    </location>
</feature>
<evidence type="ECO:0000256" key="1">
    <source>
        <dbReference type="ARBA" id="ARBA00004123"/>
    </source>
</evidence>
<evidence type="ECO:0000256" key="8">
    <source>
        <dbReference type="ARBA" id="ARBA00023306"/>
    </source>
</evidence>
<dbReference type="PANTHER" id="PTHR12081">
    <property type="entry name" value="TRANSCRIPTION FACTOR E2F"/>
    <property type="match status" value="1"/>
</dbReference>
<evidence type="ECO:0000256" key="6">
    <source>
        <dbReference type="ARBA" id="ARBA00023163"/>
    </source>
</evidence>